<dbReference type="InterPro" id="IPR010730">
    <property type="entry name" value="HET"/>
</dbReference>
<feature type="domain" description="T6SS Phospholipase effector Tle1-like catalytic" evidence="2">
    <location>
        <begin position="428"/>
        <end position="564"/>
    </location>
</feature>
<protein>
    <recommendedName>
        <fullName evidence="6">Heterokaryon incompatibility domain-containing protein</fullName>
    </recommendedName>
</protein>
<accession>A0A1R3RX12</accession>
<feature type="non-terminal residue" evidence="4">
    <location>
        <position position="1"/>
    </location>
</feature>
<dbReference type="AlphaFoldDB" id="A0A1R3RX12"/>
<dbReference type="Proteomes" id="UP000188318">
    <property type="component" value="Unassembled WGS sequence"/>
</dbReference>
<reference evidence="5" key="1">
    <citation type="journal article" date="2017" name="Genome Biol.">
        <title>Comparative genomics reveals high biological diversity and specific adaptations in the industrially and medically important fungal genus Aspergillus.</title>
        <authorList>
            <person name="de Vries R.P."/>
            <person name="Riley R."/>
            <person name="Wiebenga A."/>
            <person name="Aguilar-Osorio G."/>
            <person name="Amillis S."/>
            <person name="Uchima C.A."/>
            <person name="Anderluh G."/>
            <person name="Asadollahi M."/>
            <person name="Askin M."/>
            <person name="Barry K."/>
            <person name="Battaglia E."/>
            <person name="Bayram O."/>
            <person name="Benocci T."/>
            <person name="Braus-Stromeyer S.A."/>
            <person name="Caldana C."/>
            <person name="Canovas D."/>
            <person name="Cerqueira G.C."/>
            <person name="Chen F."/>
            <person name="Chen W."/>
            <person name="Choi C."/>
            <person name="Clum A."/>
            <person name="Dos Santos R.A."/>
            <person name="Damasio A.R."/>
            <person name="Diallinas G."/>
            <person name="Emri T."/>
            <person name="Fekete E."/>
            <person name="Flipphi M."/>
            <person name="Freyberg S."/>
            <person name="Gallo A."/>
            <person name="Gournas C."/>
            <person name="Habgood R."/>
            <person name="Hainaut M."/>
            <person name="Harispe M.L."/>
            <person name="Henrissat B."/>
            <person name="Hilden K.S."/>
            <person name="Hope R."/>
            <person name="Hossain A."/>
            <person name="Karabika E."/>
            <person name="Karaffa L."/>
            <person name="Karanyi Z."/>
            <person name="Krasevec N."/>
            <person name="Kuo A."/>
            <person name="Kusch H."/>
            <person name="LaButti K."/>
            <person name="Lagendijk E.L."/>
            <person name="Lapidus A."/>
            <person name="Levasseur A."/>
            <person name="Lindquist E."/>
            <person name="Lipzen A."/>
            <person name="Logrieco A.F."/>
            <person name="MacCabe A."/>
            <person name="Maekelae M.R."/>
            <person name="Malavazi I."/>
            <person name="Melin P."/>
            <person name="Meyer V."/>
            <person name="Mielnichuk N."/>
            <person name="Miskei M."/>
            <person name="Molnar A.P."/>
            <person name="Mule G."/>
            <person name="Ngan C.Y."/>
            <person name="Orejas M."/>
            <person name="Orosz E."/>
            <person name="Ouedraogo J.P."/>
            <person name="Overkamp K.M."/>
            <person name="Park H.-S."/>
            <person name="Perrone G."/>
            <person name="Piumi F."/>
            <person name="Punt P.J."/>
            <person name="Ram A.F."/>
            <person name="Ramon A."/>
            <person name="Rauscher S."/>
            <person name="Record E."/>
            <person name="Riano-Pachon D.M."/>
            <person name="Robert V."/>
            <person name="Roehrig J."/>
            <person name="Ruller R."/>
            <person name="Salamov A."/>
            <person name="Salih N.S."/>
            <person name="Samson R.A."/>
            <person name="Sandor E."/>
            <person name="Sanguinetti M."/>
            <person name="Schuetze T."/>
            <person name="Sepcic K."/>
            <person name="Shelest E."/>
            <person name="Sherlock G."/>
            <person name="Sophianopoulou V."/>
            <person name="Squina F.M."/>
            <person name="Sun H."/>
            <person name="Susca A."/>
            <person name="Todd R.B."/>
            <person name="Tsang A."/>
            <person name="Unkles S.E."/>
            <person name="van de Wiele N."/>
            <person name="van Rossen-Uffink D."/>
            <person name="Oliveira J.V."/>
            <person name="Vesth T.C."/>
            <person name="Visser J."/>
            <person name="Yu J.-H."/>
            <person name="Zhou M."/>
            <person name="Andersen M.R."/>
            <person name="Archer D.B."/>
            <person name="Baker S.E."/>
            <person name="Benoit I."/>
            <person name="Brakhage A.A."/>
            <person name="Braus G.H."/>
            <person name="Fischer R."/>
            <person name="Frisvad J.C."/>
            <person name="Goldman G.H."/>
            <person name="Houbraken J."/>
            <person name="Oakley B."/>
            <person name="Pocsi I."/>
            <person name="Scazzocchio C."/>
            <person name="Seiboth B."/>
            <person name="vanKuyk P.A."/>
            <person name="Wortman J."/>
            <person name="Dyer P.S."/>
            <person name="Grigoriev I.V."/>
        </authorList>
    </citation>
    <scope>NUCLEOTIDE SEQUENCE [LARGE SCALE GENOMIC DNA]</scope>
    <source>
        <strain evidence="5">ITEM 5010</strain>
    </source>
</reference>
<dbReference type="EMBL" id="KV907495">
    <property type="protein sequence ID" value="OOF99029.1"/>
    <property type="molecule type" value="Genomic_DNA"/>
</dbReference>
<dbReference type="PANTHER" id="PTHR10622:SF10">
    <property type="entry name" value="HET DOMAIN-CONTAINING PROTEIN"/>
    <property type="match status" value="1"/>
</dbReference>
<dbReference type="InterPro" id="IPR058525">
    <property type="entry name" value="DUF8212"/>
</dbReference>
<evidence type="ECO:0000259" key="2">
    <source>
        <dbReference type="Pfam" id="PF09994"/>
    </source>
</evidence>
<feature type="non-terminal residue" evidence="4">
    <location>
        <position position="565"/>
    </location>
</feature>
<name>A0A1R3RX12_ASPC5</name>
<evidence type="ECO:0000313" key="4">
    <source>
        <dbReference type="EMBL" id="OOF99029.1"/>
    </source>
</evidence>
<evidence type="ECO:0000259" key="3">
    <source>
        <dbReference type="Pfam" id="PF26640"/>
    </source>
</evidence>
<organism evidence="4 5">
    <name type="scientific">Aspergillus carbonarius (strain ITEM 5010)</name>
    <dbReference type="NCBI Taxonomy" id="602072"/>
    <lineage>
        <taxon>Eukaryota</taxon>
        <taxon>Fungi</taxon>
        <taxon>Dikarya</taxon>
        <taxon>Ascomycota</taxon>
        <taxon>Pezizomycotina</taxon>
        <taxon>Eurotiomycetes</taxon>
        <taxon>Eurotiomycetidae</taxon>
        <taxon>Eurotiales</taxon>
        <taxon>Aspergillaceae</taxon>
        <taxon>Aspergillus</taxon>
        <taxon>Aspergillus subgen. Circumdati</taxon>
    </lineage>
</organism>
<sequence>YAILSHRWDADEITFQDIPHLRDNDAKKKTQGYQKVMRFCEKVADHFEYAWIDTCCINKESSTELSEAINSMFRWYKQAGRCYAYLNDVSPSADQGQLYANMRRSQWFERGWTLQELIAPSYVVFLAKDWTEIGCRKSLSALISETTRIDESVLQGDTHLQRFSTAKKMSWASGRVTTRREDIAYCLMGIFDVSMPLLYGEGDKAFIRLQEEIMKVSDDQTLFAWESSAVSSDHPSGLLARSPVGFRNSGNIIPFKFTKETTPYWVTNRGIRLDSLLLRASDVDVQKAVRWTRGVDILALECCDASKILSPKPLGVKLRETPGGHSHFVRVGPSLERNIPLDLLYHTKPTIIYAQKTLVKREYVKSPKVSGRTKNLIICLDSDDSRNTQPKNTTSNIKTMHYLVRGTGDSQVCYYGTVSGNGMEHVKKCAMSAYKVLWEIYQDMYRVAMSGKRDNEGEYQGTASSFRRIENLRDGYSEPRARVTFLGLFDATMPTTYIGVQLGYHTNWGQYHLLPSEISHPAYSIRHAVSMDEQDIALRPTLIGDPMFEGIQDVEQVWFLGNHAV</sequence>
<dbReference type="Pfam" id="PF09994">
    <property type="entry name" value="T6SS_Tle1-like_cat"/>
    <property type="match status" value="1"/>
</dbReference>
<feature type="domain" description="Heterokaryon incompatibility" evidence="1">
    <location>
        <begin position="1"/>
        <end position="92"/>
    </location>
</feature>
<feature type="domain" description="DUF8212" evidence="3">
    <location>
        <begin position="204"/>
        <end position="234"/>
    </location>
</feature>
<keyword evidence="5" id="KW-1185">Reference proteome</keyword>
<dbReference type="VEuPathDB" id="FungiDB:ASPCADRAFT_25281"/>
<dbReference type="OrthoDB" id="674604at2759"/>
<dbReference type="Pfam" id="PF06985">
    <property type="entry name" value="HET"/>
    <property type="match status" value="1"/>
</dbReference>
<dbReference type="OMA" id="CLMGIFH"/>
<evidence type="ECO:0000259" key="1">
    <source>
        <dbReference type="Pfam" id="PF06985"/>
    </source>
</evidence>
<gene>
    <name evidence="4" type="ORF">ASPCADRAFT_25281</name>
</gene>
<evidence type="ECO:0000313" key="5">
    <source>
        <dbReference type="Proteomes" id="UP000188318"/>
    </source>
</evidence>
<dbReference type="Pfam" id="PF26640">
    <property type="entry name" value="DUF8212"/>
    <property type="match status" value="1"/>
</dbReference>
<dbReference type="STRING" id="602072.A0A1R3RX12"/>
<proteinExistence type="predicted"/>
<dbReference type="PANTHER" id="PTHR10622">
    <property type="entry name" value="HET DOMAIN-CONTAINING PROTEIN"/>
    <property type="match status" value="1"/>
</dbReference>
<dbReference type="InterPro" id="IPR018712">
    <property type="entry name" value="Tle1-like_cat"/>
</dbReference>
<evidence type="ECO:0008006" key="6">
    <source>
        <dbReference type="Google" id="ProtNLM"/>
    </source>
</evidence>